<feature type="transmembrane region" description="Helical" evidence="6">
    <location>
        <begin position="76"/>
        <end position="93"/>
    </location>
</feature>
<feature type="transmembrane region" description="Helical" evidence="6">
    <location>
        <begin position="51"/>
        <end position="70"/>
    </location>
</feature>
<organism evidence="9 10">
    <name type="scientific">Thalassobacter stenotrophicus</name>
    <dbReference type="NCBI Taxonomy" id="266809"/>
    <lineage>
        <taxon>Bacteria</taxon>
        <taxon>Pseudomonadati</taxon>
        <taxon>Pseudomonadota</taxon>
        <taxon>Alphaproteobacteria</taxon>
        <taxon>Rhodobacterales</taxon>
        <taxon>Roseobacteraceae</taxon>
        <taxon>Thalassobacter</taxon>
    </lineage>
</organism>
<evidence type="ECO:0000259" key="7">
    <source>
        <dbReference type="Pfam" id="PF03772"/>
    </source>
</evidence>
<feature type="domain" description="DUF4131" evidence="8">
    <location>
        <begin position="50"/>
        <end position="204"/>
    </location>
</feature>
<feature type="transmembrane region" description="Helical" evidence="6">
    <location>
        <begin position="522"/>
        <end position="538"/>
    </location>
</feature>
<feature type="transmembrane region" description="Helical" evidence="6">
    <location>
        <begin position="401"/>
        <end position="423"/>
    </location>
</feature>
<feature type="domain" description="ComEC/Rec2-related protein" evidence="7">
    <location>
        <begin position="245"/>
        <end position="517"/>
    </location>
</feature>
<dbReference type="Pfam" id="PF13567">
    <property type="entry name" value="DUF4131"/>
    <property type="match status" value="1"/>
</dbReference>
<dbReference type="AlphaFoldDB" id="A0A0P1EVI6"/>
<dbReference type="EMBL" id="CYRX01000008">
    <property type="protein sequence ID" value="CUH58976.1"/>
    <property type="molecule type" value="Genomic_DNA"/>
</dbReference>
<name>A0A0P1EVI6_9RHOB</name>
<proteinExistence type="predicted"/>
<dbReference type="GO" id="GO:0005886">
    <property type="term" value="C:plasma membrane"/>
    <property type="evidence" value="ECO:0007669"/>
    <property type="project" value="UniProtKB-SubCell"/>
</dbReference>
<protein>
    <submittedName>
        <fullName evidence="9">ComEC family competence protein</fullName>
    </submittedName>
</protein>
<evidence type="ECO:0000259" key="8">
    <source>
        <dbReference type="Pfam" id="PF13567"/>
    </source>
</evidence>
<dbReference type="InterPro" id="IPR004477">
    <property type="entry name" value="ComEC_N"/>
</dbReference>
<sequence length="694" mass="73139">MTDPAALMGVMRTRLIWALQSQRGHRLPFVAVAFGVGVGAYFSLPVEPSIRVLSAIALAALAAFAVGYWLRETFGGVAVVLGVACLGLLIAALRTHSVAAPVLAFRYYGAIEGRIVKIDRSASDKMRLTLDRVRLANMSPDRTPKYVRVSLHGAQPYLAPAPGQRVMMTGHLSPPNGPTEPGGFDFQRHAWFQSMGGVGYTRTPALLAAPDPGELWLQSLRANIAAGLADRIGGQAGGVAAAVAVGDRAGIDAPTMEDLRASNLAHLLAISGLHMGLLAGFVFMSVRGGLAMISPLALRYPIKKWAALVALPAAAFYLALSGGSVATQRAFIQVAVMLAAILCDRRALTLRSVAIAALIVLAWRPEALLGPGFQMSFAATTAMVVIFSGMRGHTPRLPMGVAQVSAVLMSSIIAGAATAPISAAHFNQIGQYGVLANLLSVPMMGTIVMPLMVVAAVLSPFGLEGVALWGMALGLDWILWVSAFVAGLDGALRLIPAPSNVVLPLLCLGCLWCIAWQGRARWIGVVPAIAAFALWAATPRPMVLISASGNLVGVQTSQGRALSKPRGDGFVAQNWLAADGLPKDQEQAAARWSMDAETDHGLVHLYGRGAQDRVAQACRRSHAVVANKDYDAPEGCLFLSPTVLRSTGAIAVTQDGRVITSRQTQGNRPWVPRAGQAPDLAPLQYVRMSPTSRP</sequence>
<dbReference type="InterPro" id="IPR052159">
    <property type="entry name" value="Competence_DNA_uptake"/>
</dbReference>
<evidence type="ECO:0000256" key="2">
    <source>
        <dbReference type="ARBA" id="ARBA00022475"/>
    </source>
</evidence>
<dbReference type="PANTHER" id="PTHR30619">
    <property type="entry name" value="DNA INTERNALIZATION/COMPETENCE PROTEIN COMEC/REC2"/>
    <property type="match status" value="1"/>
</dbReference>
<feature type="transmembrane region" description="Helical" evidence="6">
    <location>
        <begin position="435"/>
        <end position="459"/>
    </location>
</feature>
<evidence type="ECO:0000256" key="4">
    <source>
        <dbReference type="ARBA" id="ARBA00022989"/>
    </source>
</evidence>
<accession>A0A0P1EVI6</accession>
<feature type="transmembrane region" description="Helical" evidence="6">
    <location>
        <begin position="27"/>
        <end position="44"/>
    </location>
</feature>
<evidence type="ECO:0000313" key="10">
    <source>
        <dbReference type="Proteomes" id="UP000051298"/>
    </source>
</evidence>
<comment type="subcellular location">
    <subcellularLocation>
        <location evidence="1">Cell membrane</location>
        <topology evidence="1">Multi-pass membrane protein</topology>
    </subcellularLocation>
</comment>
<feature type="transmembrane region" description="Helical" evidence="6">
    <location>
        <begin position="264"/>
        <end position="285"/>
    </location>
</feature>
<feature type="transmembrane region" description="Helical" evidence="6">
    <location>
        <begin position="466"/>
        <end position="488"/>
    </location>
</feature>
<feature type="transmembrane region" description="Helical" evidence="6">
    <location>
        <begin position="348"/>
        <end position="365"/>
    </location>
</feature>
<evidence type="ECO:0000313" key="9">
    <source>
        <dbReference type="EMBL" id="CUH58976.1"/>
    </source>
</evidence>
<keyword evidence="4 6" id="KW-1133">Transmembrane helix</keyword>
<feature type="transmembrane region" description="Helical" evidence="6">
    <location>
        <begin position="371"/>
        <end position="389"/>
    </location>
</feature>
<evidence type="ECO:0000256" key="6">
    <source>
        <dbReference type="SAM" id="Phobius"/>
    </source>
</evidence>
<reference evidence="9 10" key="1">
    <citation type="submission" date="2015-09" db="EMBL/GenBank/DDBJ databases">
        <authorList>
            <consortium name="Swine Surveillance"/>
        </authorList>
    </citation>
    <scope>NUCLEOTIDE SEQUENCE [LARGE SCALE GENOMIC DNA]</scope>
    <source>
        <strain evidence="9 10">CECT 5294</strain>
    </source>
</reference>
<evidence type="ECO:0000256" key="1">
    <source>
        <dbReference type="ARBA" id="ARBA00004651"/>
    </source>
</evidence>
<dbReference type="NCBIfam" id="TIGR00360">
    <property type="entry name" value="ComEC_N-term"/>
    <property type="match status" value="1"/>
</dbReference>
<dbReference type="Proteomes" id="UP000051298">
    <property type="component" value="Unassembled WGS sequence"/>
</dbReference>
<dbReference type="RefSeq" id="WP_233486381.1">
    <property type="nucleotide sequence ID" value="NZ_CYRX01000008.1"/>
</dbReference>
<keyword evidence="2" id="KW-1003">Cell membrane</keyword>
<evidence type="ECO:0000256" key="5">
    <source>
        <dbReference type="ARBA" id="ARBA00023136"/>
    </source>
</evidence>
<dbReference type="InterPro" id="IPR025405">
    <property type="entry name" value="DUF4131"/>
</dbReference>
<gene>
    <name evidence="9" type="ORF">THS5294_00256</name>
</gene>
<evidence type="ECO:0000256" key="3">
    <source>
        <dbReference type="ARBA" id="ARBA00022692"/>
    </source>
</evidence>
<feature type="transmembrane region" description="Helical" evidence="6">
    <location>
        <begin position="494"/>
        <end position="515"/>
    </location>
</feature>
<keyword evidence="3 6" id="KW-0812">Transmembrane</keyword>
<feature type="transmembrane region" description="Helical" evidence="6">
    <location>
        <begin position="305"/>
        <end position="327"/>
    </location>
</feature>
<keyword evidence="5 6" id="KW-0472">Membrane</keyword>
<dbReference type="PANTHER" id="PTHR30619:SF1">
    <property type="entry name" value="RECOMBINATION PROTEIN 2"/>
    <property type="match status" value="1"/>
</dbReference>
<dbReference type="Pfam" id="PF03772">
    <property type="entry name" value="Competence"/>
    <property type="match status" value="1"/>
</dbReference>